<feature type="transmembrane region" description="Helical" evidence="2">
    <location>
        <begin position="141"/>
        <end position="162"/>
    </location>
</feature>
<dbReference type="Pfam" id="PF13560">
    <property type="entry name" value="HTH_31"/>
    <property type="match status" value="1"/>
</dbReference>
<keyword evidence="5" id="KW-1185">Reference proteome</keyword>
<dbReference type="InterPro" id="IPR036365">
    <property type="entry name" value="PGBD-like_sf"/>
</dbReference>
<dbReference type="EMBL" id="CP020563">
    <property type="protein sequence ID" value="ARF74524.1"/>
    <property type="molecule type" value="Genomic_DNA"/>
</dbReference>
<dbReference type="InterPro" id="IPR001387">
    <property type="entry name" value="Cro/C1-type_HTH"/>
</dbReference>
<evidence type="ECO:0000313" key="4">
    <source>
        <dbReference type="EMBL" id="ARF74524.1"/>
    </source>
</evidence>
<organism evidence="4 5">
    <name type="scientific">Kitasatospora albolonga</name>
    <dbReference type="NCBI Taxonomy" id="68173"/>
    <lineage>
        <taxon>Bacteria</taxon>
        <taxon>Bacillati</taxon>
        <taxon>Actinomycetota</taxon>
        <taxon>Actinomycetes</taxon>
        <taxon>Kitasatosporales</taxon>
        <taxon>Streptomycetaceae</taxon>
        <taxon>Kitasatospora</taxon>
    </lineage>
</organism>
<protein>
    <recommendedName>
        <fullName evidence="3">HTH cro/C1-type domain-containing protein</fullName>
    </recommendedName>
</protein>
<keyword evidence="2" id="KW-0812">Transmembrane</keyword>
<keyword evidence="2" id="KW-0472">Membrane</keyword>
<keyword evidence="2" id="KW-1133">Transmembrane helix</keyword>
<feature type="domain" description="HTH cro/C1-type" evidence="3">
    <location>
        <begin position="22"/>
        <end position="76"/>
    </location>
</feature>
<dbReference type="RefSeq" id="WP_084748504.1">
    <property type="nucleotide sequence ID" value="NZ_CP020563.1"/>
</dbReference>
<dbReference type="CDD" id="cd00093">
    <property type="entry name" value="HTH_XRE"/>
    <property type="match status" value="1"/>
</dbReference>
<dbReference type="InterPro" id="IPR036366">
    <property type="entry name" value="PGBDSf"/>
</dbReference>
<reference evidence="4 5" key="1">
    <citation type="submission" date="2017-04" db="EMBL/GenBank/DDBJ databases">
        <title>The complete genome sequence of Streptomyces albolongus YIM 101047, the producer of novel bafilomycins and novel odoriferous sesquiterpenoids.</title>
        <authorList>
            <person name="Yin M."/>
            <person name="Jiang Y."/>
        </authorList>
    </citation>
    <scope>NUCLEOTIDE SEQUENCE [LARGE SCALE GENOMIC DNA]</scope>
    <source>
        <strain evidence="4 5">YIM 101047</strain>
    </source>
</reference>
<sequence>MSRWKQLPDSLDPQLRQLVVLLREHKDRSGLSIAALAARTGVSKSSWDRYLNGRVTPPKKAVELLAQACGTQPAPLVELRELAAAREGGGETQEAQGTQEAQEPPERETEPESEPLVTAGAADPQSELGTPTTRVHQPVPWAAIVLTSVTTALAMMIGLLLLAPWENASRAVVDAEGGNRKPYTGPAHPVLGEFVYEPGKEYACEVQKDSGDGLLYAGYSRTHTEMIQQDASRWSVVEAQCLLAYHGIAPGVVDGSFGRNTERAARRLQDRARIAVDGIVGPDTWKALRT</sequence>
<evidence type="ECO:0000256" key="2">
    <source>
        <dbReference type="SAM" id="Phobius"/>
    </source>
</evidence>
<name>A0ABC8BVK8_9ACTN</name>
<dbReference type="Gene3D" id="1.10.101.10">
    <property type="entry name" value="PGBD-like superfamily/PGBD"/>
    <property type="match status" value="1"/>
</dbReference>
<evidence type="ECO:0000313" key="5">
    <source>
        <dbReference type="Proteomes" id="UP000192251"/>
    </source>
</evidence>
<feature type="region of interest" description="Disordered" evidence="1">
    <location>
        <begin position="85"/>
        <end position="134"/>
    </location>
</feature>
<dbReference type="InterPro" id="IPR002477">
    <property type="entry name" value="Peptidoglycan-bd-like"/>
</dbReference>
<dbReference type="PROSITE" id="PS50943">
    <property type="entry name" value="HTH_CROC1"/>
    <property type="match status" value="1"/>
</dbReference>
<dbReference type="InterPro" id="IPR010982">
    <property type="entry name" value="Lambda_DNA-bd_dom_sf"/>
</dbReference>
<dbReference type="KEGG" id="kab:B7C62_21495"/>
<feature type="compositionally biased region" description="Low complexity" evidence="1">
    <location>
        <begin position="92"/>
        <end position="102"/>
    </location>
</feature>
<dbReference type="Pfam" id="PF01471">
    <property type="entry name" value="PG_binding_1"/>
    <property type="match status" value="1"/>
</dbReference>
<dbReference type="SMART" id="SM00530">
    <property type="entry name" value="HTH_XRE"/>
    <property type="match status" value="1"/>
</dbReference>
<gene>
    <name evidence="4" type="ORF">B7C62_21495</name>
</gene>
<dbReference type="Gene3D" id="1.10.260.40">
    <property type="entry name" value="lambda repressor-like DNA-binding domains"/>
    <property type="match status" value="1"/>
</dbReference>
<dbReference type="AlphaFoldDB" id="A0ABC8BVK8"/>
<proteinExistence type="predicted"/>
<evidence type="ECO:0000256" key="1">
    <source>
        <dbReference type="SAM" id="MobiDB-lite"/>
    </source>
</evidence>
<dbReference type="SUPFAM" id="SSF47413">
    <property type="entry name" value="lambda repressor-like DNA-binding domains"/>
    <property type="match status" value="1"/>
</dbReference>
<evidence type="ECO:0000259" key="3">
    <source>
        <dbReference type="PROSITE" id="PS50943"/>
    </source>
</evidence>
<dbReference type="Proteomes" id="UP000192251">
    <property type="component" value="Chromosome"/>
</dbReference>
<dbReference type="SUPFAM" id="SSF47090">
    <property type="entry name" value="PGBD-like"/>
    <property type="match status" value="1"/>
</dbReference>
<accession>A0ABC8BVK8</accession>